<dbReference type="InterPro" id="IPR002347">
    <property type="entry name" value="SDR_fam"/>
</dbReference>
<dbReference type="GO" id="GO:0006633">
    <property type="term" value="P:fatty acid biosynthetic process"/>
    <property type="evidence" value="ECO:0007669"/>
    <property type="project" value="TreeGrafter"/>
</dbReference>
<evidence type="ECO:0000256" key="2">
    <source>
        <dbReference type="ARBA" id="ARBA00022857"/>
    </source>
</evidence>
<dbReference type="PANTHER" id="PTHR42760:SF127">
    <property type="entry name" value="3-KETOACYL-ACYL CARRIER PROTEIN REDUCTASE-RELATED"/>
    <property type="match status" value="1"/>
</dbReference>
<accession>A0A6A6E7P1</accession>
<evidence type="ECO:0000256" key="3">
    <source>
        <dbReference type="RuleBase" id="RU000363"/>
    </source>
</evidence>
<sequence length="262" mass="27182">MAISDLTVIITGGAGGLGKTIAATFLQAGSKVAICDVNQQRLVQTASEWESLYAGRFITSGVDIMDEESVQEFMDAAVAKFGRLDILVNNAGIMDTFDTVGSTSKASWDRVIGVNLTGSFLTTKAAVNAMEKQSPQGGTVINIGSVASCKGVNAGLAYTVSKHGVLGLTRNTAGFYGDKGIFCIALMLGGMDDTNLSDSFASGRFNQDGMMRVGSVNPGYVPGKTNIPLTDVAKYCIFLADPAIAAASNGAGITVNKNWPPA</sequence>
<dbReference type="PRINTS" id="PR00081">
    <property type="entry name" value="GDHRDH"/>
</dbReference>
<dbReference type="PRINTS" id="PR00080">
    <property type="entry name" value="SDRFAMILY"/>
</dbReference>
<dbReference type="PANTHER" id="PTHR42760">
    <property type="entry name" value="SHORT-CHAIN DEHYDROGENASES/REDUCTASES FAMILY MEMBER"/>
    <property type="match status" value="1"/>
</dbReference>
<dbReference type="PROSITE" id="PS00061">
    <property type="entry name" value="ADH_SHORT"/>
    <property type="match status" value="1"/>
</dbReference>
<evidence type="ECO:0000313" key="4">
    <source>
        <dbReference type="EMBL" id="KAF2186180.1"/>
    </source>
</evidence>
<dbReference type="InterPro" id="IPR036291">
    <property type="entry name" value="NAD(P)-bd_dom_sf"/>
</dbReference>
<dbReference type="EMBL" id="ML994630">
    <property type="protein sequence ID" value="KAF2186180.1"/>
    <property type="molecule type" value="Genomic_DNA"/>
</dbReference>
<keyword evidence="2" id="KW-0521">NADP</keyword>
<dbReference type="Gene3D" id="3.40.50.720">
    <property type="entry name" value="NAD(P)-binding Rossmann-like Domain"/>
    <property type="match status" value="1"/>
</dbReference>
<name>A0A6A6E7P1_9PEZI</name>
<reference evidence="4" key="1">
    <citation type="journal article" date="2020" name="Stud. Mycol.">
        <title>101 Dothideomycetes genomes: a test case for predicting lifestyles and emergence of pathogens.</title>
        <authorList>
            <person name="Haridas S."/>
            <person name="Albert R."/>
            <person name="Binder M."/>
            <person name="Bloem J."/>
            <person name="Labutti K."/>
            <person name="Salamov A."/>
            <person name="Andreopoulos B."/>
            <person name="Baker S."/>
            <person name="Barry K."/>
            <person name="Bills G."/>
            <person name="Bluhm B."/>
            <person name="Cannon C."/>
            <person name="Castanera R."/>
            <person name="Culley D."/>
            <person name="Daum C."/>
            <person name="Ezra D."/>
            <person name="Gonzalez J."/>
            <person name="Henrissat B."/>
            <person name="Kuo A."/>
            <person name="Liang C."/>
            <person name="Lipzen A."/>
            <person name="Lutzoni F."/>
            <person name="Magnuson J."/>
            <person name="Mondo S."/>
            <person name="Nolan M."/>
            <person name="Ohm R."/>
            <person name="Pangilinan J."/>
            <person name="Park H.-J."/>
            <person name="Ramirez L."/>
            <person name="Alfaro M."/>
            <person name="Sun H."/>
            <person name="Tritt A."/>
            <person name="Yoshinaga Y."/>
            <person name="Zwiers L.-H."/>
            <person name="Turgeon B."/>
            <person name="Goodwin S."/>
            <person name="Spatafora J."/>
            <person name="Crous P."/>
            <person name="Grigoriev I."/>
        </authorList>
    </citation>
    <scope>NUCLEOTIDE SEQUENCE</scope>
    <source>
        <strain evidence="4">CBS 207.26</strain>
    </source>
</reference>
<protein>
    <submittedName>
        <fullName evidence="4">NAD(P)-binding protein</fullName>
    </submittedName>
</protein>
<gene>
    <name evidence="4" type="ORF">K469DRAFT_573617</name>
</gene>
<dbReference type="FunFam" id="3.40.50.720:FF:000084">
    <property type="entry name" value="Short-chain dehydrogenase reductase"/>
    <property type="match status" value="1"/>
</dbReference>
<dbReference type="AlphaFoldDB" id="A0A6A6E7P1"/>
<dbReference type="SUPFAM" id="SSF51735">
    <property type="entry name" value="NAD(P)-binding Rossmann-fold domains"/>
    <property type="match status" value="1"/>
</dbReference>
<dbReference type="GO" id="GO:0048038">
    <property type="term" value="F:quinone binding"/>
    <property type="evidence" value="ECO:0007669"/>
    <property type="project" value="TreeGrafter"/>
</dbReference>
<dbReference type="OrthoDB" id="417891at2759"/>
<dbReference type="Pfam" id="PF00106">
    <property type="entry name" value="adh_short"/>
    <property type="match status" value="1"/>
</dbReference>
<evidence type="ECO:0000256" key="1">
    <source>
        <dbReference type="ARBA" id="ARBA00006484"/>
    </source>
</evidence>
<dbReference type="CDD" id="cd05233">
    <property type="entry name" value="SDR_c"/>
    <property type="match status" value="1"/>
</dbReference>
<dbReference type="InterPro" id="IPR020904">
    <property type="entry name" value="Sc_DH/Rdtase_CS"/>
</dbReference>
<organism evidence="4 5">
    <name type="scientific">Zopfia rhizophila CBS 207.26</name>
    <dbReference type="NCBI Taxonomy" id="1314779"/>
    <lineage>
        <taxon>Eukaryota</taxon>
        <taxon>Fungi</taxon>
        <taxon>Dikarya</taxon>
        <taxon>Ascomycota</taxon>
        <taxon>Pezizomycotina</taxon>
        <taxon>Dothideomycetes</taxon>
        <taxon>Dothideomycetes incertae sedis</taxon>
        <taxon>Zopfiaceae</taxon>
        <taxon>Zopfia</taxon>
    </lineage>
</organism>
<evidence type="ECO:0000313" key="5">
    <source>
        <dbReference type="Proteomes" id="UP000800200"/>
    </source>
</evidence>
<comment type="similarity">
    <text evidence="1 3">Belongs to the short-chain dehydrogenases/reductases (SDR) family.</text>
</comment>
<proteinExistence type="inferred from homology"/>
<dbReference type="GO" id="GO:0016616">
    <property type="term" value="F:oxidoreductase activity, acting on the CH-OH group of donors, NAD or NADP as acceptor"/>
    <property type="evidence" value="ECO:0007669"/>
    <property type="project" value="TreeGrafter"/>
</dbReference>
<keyword evidence="5" id="KW-1185">Reference proteome</keyword>
<dbReference type="Proteomes" id="UP000800200">
    <property type="component" value="Unassembled WGS sequence"/>
</dbReference>